<dbReference type="AlphaFoldDB" id="A0A334AKG7"/>
<reference evidence="1 2" key="1">
    <citation type="submission" date="2018-06" db="EMBL/GenBank/DDBJ databases">
        <title>Carbapenemase-producing Acinetobacter spp. from environmental sources in an hospital from French Polynesia.</title>
        <authorList>
            <person name="Bonnin R.A."/>
            <person name="Levy M."/>
            <person name="Cuzon G."/>
            <person name="Dortet L."/>
            <person name="Naas T."/>
        </authorList>
    </citation>
    <scope>NUCLEOTIDE SEQUENCE [LARGE SCALE GENOMIC DNA]</scope>
    <source>
        <strain evidence="1 2">R10</strain>
    </source>
</reference>
<evidence type="ECO:0000313" key="1">
    <source>
        <dbReference type="EMBL" id="PZM19045.1"/>
    </source>
</evidence>
<accession>A0A334AKG7</accession>
<protein>
    <submittedName>
        <fullName evidence="1">Uncharacterized protein</fullName>
    </submittedName>
</protein>
<proteinExistence type="predicted"/>
<gene>
    <name evidence="1" type="ORF">DOL94_00825</name>
</gene>
<dbReference type="Proteomes" id="UP000248662">
    <property type="component" value="Unassembled WGS sequence"/>
</dbReference>
<evidence type="ECO:0000313" key="2">
    <source>
        <dbReference type="Proteomes" id="UP000248662"/>
    </source>
</evidence>
<name>A0A334AKG7_ACIBA</name>
<sequence>MTDKVVLNGPLELKNNSEARVAYELMVLIANKEVGFTMAQNKNVADEQKSRDYWLKLYSQCHSVARGNEHVPQEN</sequence>
<organism evidence="1 2">
    <name type="scientific">Acinetobacter baumannii</name>
    <dbReference type="NCBI Taxonomy" id="470"/>
    <lineage>
        <taxon>Bacteria</taxon>
        <taxon>Pseudomonadati</taxon>
        <taxon>Pseudomonadota</taxon>
        <taxon>Gammaproteobacteria</taxon>
        <taxon>Moraxellales</taxon>
        <taxon>Moraxellaceae</taxon>
        <taxon>Acinetobacter</taxon>
        <taxon>Acinetobacter calcoaceticus/baumannii complex</taxon>
    </lineage>
</organism>
<dbReference type="EMBL" id="QKWF01000004">
    <property type="protein sequence ID" value="PZM19045.1"/>
    <property type="molecule type" value="Genomic_DNA"/>
</dbReference>
<comment type="caution">
    <text evidence="1">The sequence shown here is derived from an EMBL/GenBank/DDBJ whole genome shotgun (WGS) entry which is preliminary data.</text>
</comment>
<dbReference type="RefSeq" id="WP_000130515.1">
    <property type="nucleotide sequence ID" value="NZ_CAJHFM010000010.1"/>
</dbReference>